<evidence type="ECO:0000313" key="1">
    <source>
        <dbReference type="EMBL" id="KAK7579597.1"/>
    </source>
</evidence>
<gene>
    <name evidence="1" type="ORF">V9T40_000226</name>
</gene>
<evidence type="ECO:0000313" key="2">
    <source>
        <dbReference type="Proteomes" id="UP001367676"/>
    </source>
</evidence>
<accession>A0AAN9Y095</accession>
<sequence>MALVNLSRATNAVFIDADMQLPYDLMVFPFFDNESSLNSSSFSPAPDPFYFFKEHMHSAIGSDGAKLILDGTEAISSCASNLWRSAFPSSEIYSRTTENKDGQRIETIRTVQTCGGPYSIRTSTNVLFKSDLSRFLGTSACRVPIVEFHRYNGAHLLSQFASSCLNYWLDFSFFGQLSQFSSSCLNFHIVFSIFGWMSHFSSSCLYLWLDISNERAGRKMRHPAENWDIQPKTEMSGRKLGHLDEN</sequence>
<comment type="caution">
    <text evidence="1">The sequence shown here is derived from an EMBL/GenBank/DDBJ whole genome shotgun (WGS) entry which is preliminary data.</text>
</comment>
<keyword evidence="2" id="KW-1185">Reference proteome</keyword>
<dbReference type="EMBL" id="JBBCAQ010000034">
    <property type="protein sequence ID" value="KAK7579597.1"/>
    <property type="molecule type" value="Genomic_DNA"/>
</dbReference>
<name>A0AAN9Y095_9HEMI</name>
<organism evidence="1 2">
    <name type="scientific">Parthenolecanium corni</name>
    <dbReference type="NCBI Taxonomy" id="536013"/>
    <lineage>
        <taxon>Eukaryota</taxon>
        <taxon>Metazoa</taxon>
        <taxon>Ecdysozoa</taxon>
        <taxon>Arthropoda</taxon>
        <taxon>Hexapoda</taxon>
        <taxon>Insecta</taxon>
        <taxon>Pterygota</taxon>
        <taxon>Neoptera</taxon>
        <taxon>Paraneoptera</taxon>
        <taxon>Hemiptera</taxon>
        <taxon>Sternorrhyncha</taxon>
        <taxon>Coccoidea</taxon>
        <taxon>Coccidae</taxon>
        <taxon>Parthenolecanium</taxon>
    </lineage>
</organism>
<proteinExistence type="predicted"/>
<dbReference type="Proteomes" id="UP001367676">
    <property type="component" value="Unassembled WGS sequence"/>
</dbReference>
<dbReference type="AlphaFoldDB" id="A0AAN9Y095"/>
<reference evidence="1 2" key="1">
    <citation type="submission" date="2024-03" db="EMBL/GenBank/DDBJ databases">
        <title>Adaptation during the transition from Ophiocordyceps entomopathogen to insect associate is accompanied by gene loss and intensified selection.</title>
        <authorList>
            <person name="Ward C.M."/>
            <person name="Onetto C.A."/>
            <person name="Borneman A.R."/>
        </authorList>
    </citation>
    <scope>NUCLEOTIDE SEQUENCE [LARGE SCALE GENOMIC DNA]</scope>
    <source>
        <strain evidence="1">AWRI1</strain>
        <tissue evidence="1">Single Adult Female</tissue>
    </source>
</reference>
<protein>
    <submittedName>
        <fullName evidence="1">Uncharacterized protein</fullName>
    </submittedName>
</protein>